<dbReference type="Proteomes" id="UP001183629">
    <property type="component" value="Unassembled WGS sequence"/>
</dbReference>
<dbReference type="SMART" id="SM00387">
    <property type="entry name" value="HATPase_c"/>
    <property type="match status" value="1"/>
</dbReference>
<feature type="transmembrane region" description="Helical" evidence="9">
    <location>
        <begin position="6"/>
        <end position="24"/>
    </location>
</feature>
<keyword evidence="12" id="KW-1185">Reference proteome</keyword>
<evidence type="ECO:0000256" key="7">
    <source>
        <dbReference type="ARBA" id="ARBA00022840"/>
    </source>
</evidence>
<evidence type="ECO:0000256" key="1">
    <source>
        <dbReference type="ARBA" id="ARBA00000085"/>
    </source>
</evidence>
<comment type="caution">
    <text evidence="11">The sequence shown here is derived from an EMBL/GenBank/DDBJ whole genome shotgun (WGS) entry which is preliminary data.</text>
</comment>
<keyword evidence="8" id="KW-0902">Two-component regulatory system</keyword>
<keyword evidence="9" id="KW-0472">Membrane</keyword>
<dbReference type="PANTHER" id="PTHR24421:SF10">
    <property type="entry name" value="NITRATE_NITRITE SENSOR PROTEIN NARQ"/>
    <property type="match status" value="1"/>
</dbReference>
<keyword evidence="9" id="KW-1133">Transmembrane helix</keyword>
<feature type="transmembrane region" description="Helical" evidence="9">
    <location>
        <begin position="36"/>
        <end position="52"/>
    </location>
</feature>
<keyword evidence="5" id="KW-0547">Nucleotide-binding</keyword>
<organism evidence="11 12">
    <name type="scientific">Catenuloplanes niger</name>
    <dbReference type="NCBI Taxonomy" id="587534"/>
    <lineage>
        <taxon>Bacteria</taxon>
        <taxon>Bacillati</taxon>
        <taxon>Actinomycetota</taxon>
        <taxon>Actinomycetes</taxon>
        <taxon>Micromonosporales</taxon>
        <taxon>Micromonosporaceae</taxon>
        <taxon>Catenuloplanes</taxon>
    </lineage>
</organism>
<dbReference type="Gene3D" id="3.30.565.10">
    <property type="entry name" value="Histidine kinase-like ATPase, C-terminal domain"/>
    <property type="match status" value="1"/>
</dbReference>
<keyword evidence="6 11" id="KW-0418">Kinase</keyword>
<dbReference type="EMBL" id="JAVDYC010000001">
    <property type="protein sequence ID" value="MDR7325262.1"/>
    <property type="molecule type" value="Genomic_DNA"/>
</dbReference>
<sequence length="372" mass="38122">MRTPPWLADALIGVAVTGTLAAVISARQGGEHPPDPIAYAWAAGLGALMLARRHHPRAVLLISALGLCAYYAAGYPAVGVAVPLAAALFSTAEAGFLLASVLTAGGVLALSLTFRLLEGQDAAYVVGYDLVSHVTLMAAAIALGDGLRSRRAQRALHLRENHLRVREERLAIARDLHDSVGHGLSIISLHADVAREAAPPGNAALDEALLRIRQAADRTMAELRGAVGALRGTVSLSDLSPVLDPLRRAGFDVSVRVPAGSLPAEVDAAAYRIVQEAVTNVLRHAPEASRVSVSATVSGGALHLTVGDDGPADPDLDAGTAAIAPDGNPDAGAGHGLAGMAERARALGGTLRLAHTDAGFTVEAELPLGRTA</sequence>
<protein>
    <recommendedName>
        <fullName evidence="2">histidine kinase</fullName>
        <ecNumber evidence="2">2.7.13.3</ecNumber>
    </recommendedName>
</protein>
<evidence type="ECO:0000256" key="2">
    <source>
        <dbReference type="ARBA" id="ARBA00012438"/>
    </source>
</evidence>
<feature type="transmembrane region" description="Helical" evidence="9">
    <location>
        <begin position="58"/>
        <end position="89"/>
    </location>
</feature>
<dbReference type="GO" id="GO:0000155">
    <property type="term" value="F:phosphorelay sensor kinase activity"/>
    <property type="evidence" value="ECO:0007669"/>
    <property type="project" value="InterPro"/>
</dbReference>
<evidence type="ECO:0000313" key="11">
    <source>
        <dbReference type="EMBL" id="MDR7325262.1"/>
    </source>
</evidence>
<dbReference type="Pfam" id="PF07730">
    <property type="entry name" value="HisKA_3"/>
    <property type="match status" value="1"/>
</dbReference>
<dbReference type="CDD" id="cd16917">
    <property type="entry name" value="HATPase_UhpB-NarQ-NarX-like"/>
    <property type="match status" value="1"/>
</dbReference>
<evidence type="ECO:0000256" key="5">
    <source>
        <dbReference type="ARBA" id="ARBA00022741"/>
    </source>
</evidence>
<feature type="domain" description="Histidine kinase/HSP90-like ATPase" evidence="10">
    <location>
        <begin position="265"/>
        <end position="370"/>
    </location>
</feature>
<dbReference type="RefSeq" id="WP_310419834.1">
    <property type="nucleotide sequence ID" value="NZ_JAVDYC010000001.1"/>
</dbReference>
<dbReference type="InterPro" id="IPR011712">
    <property type="entry name" value="Sig_transdc_His_kin_sub3_dim/P"/>
</dbReference>
<dbReference type="PANTHER" id="PTHR24421">
    <property type="entry name" value="NITRATE/NITRITE SENSOR PROTEIN NARX-RELATED"/>
    <property type="match status" value="1"/>
</dbReference>
<feature type="transmembrane region" description="Helical" evidence="9">
    <location>
        <begin position="96"/>
        <end position="117"/>
    </location>
</feature>
<evidence type="ECO:0000259" key="10">
    <source>
        <dbReference type="SMART" id="SM00387"/>
    </source>
</evidence>
<dbReference type="EC" id="2.7.13.3" evidence="2"/>
<keyword evidence="9" id="KW-0812">Transmembrane</keyword>
<keyword evidence="3" id="KW-0597">Phosphoprotein</keyword>
<comment type="catalytic activity">
    <reaction evidence="1">
        <text>ATP + protein L-histidine = ADP + protein N-phospho-L-histidine.</text>
        <dbReference type="EC" id="2.7.13.3"/>
    </reaction>
</comment>
<keyword evidence="4" id="KW-0808">Transferase</keyword>
<dbReference type="AlphaFoldDB" id="A0AAE3ZUL6"/>
<evidence type="ECO:0000256" key="4">
    <source>
        <dbReference type="ARBA" id="ARBA00022679"/>
    </source>
</evidence>
<accession>A0AAE3ZUL6</accession>
<evidence type="ECO:0000256" key="9">
    <source>
        <dbReference type="SAM" id="Phobius"/>
    </source>
</evidence>
<keyword evidence="7" id="KW-0067">ATP-binding</keyword>
<dbReference type="Gene3D" id="1.20.5.1930">
    <property type="match status" value="1"/>
</dbReference>
<feature type="transmembrane region" description="Helical" evidence="9">
    <location>
        <begin position="123"/>
        <end position="144"/>
    </location>
</feature>
<evidence type="ECO:0000256" key="3">
    <source>
        <dbReference type="ARBA" id="ARBA00022553"/>
    </source>
</evidence>
<evidence type="ECO:0000313" key="12">
    <source>
        <dbReference type="Proteomes" id="UP001183629"/>
    </source>
</evidence>
<dbReference type="GO" id="GO:0016020">
    <property type="term" value="C:membrane"/>
    <property type="evidence" value="ECO:0007669"/>
    <property type="project" value="InterPro"/>
</dbReference>
<dbReference type="InterPro" id="IPR003594">
    <property type="entry name" value="HATPase_dom"/>
</dbReference>
<proteinExistence type="predicted"/>
<gene>
    <name evidence="11" type="ORF">J2S44_005512</name>
</gene>
<dbReference type="Pfam" id="PF02518">
    <property type="entry name" value="HATPase_c"/>
    <property type="match status" value="1"/>
</dbReference>
<reference evidence="11 12" key="1">
    <citation type="submission" date="2023-07" db="EMBL/GenBank/DDBJ databases">
        <title>Sequencing the genomes of 1000 actinobacteria strains.</title>
        <authorList>
            <person name="Klenk H.-P."/>
        </authorList>
    </citation>
    <scope>NUCLEOTIDE SEQUENCE [LARGE SCALE GENOMIC DNA]</scope>
    <source>
        <strain evidence="11 12">DSM 44711</strain>
    </source>
</reference>
<evidence type="ECO:0000256" key="8">
    <source>
        <dbReference type="ARBA" id="ARBA00023012"/>
    </source>
</evidence>
<dbReference type="InterPro" id="IPR036890">
    <property type="entry name" value="HATPase_C_sf"/>
</dbReference>
<dbReference type="GO" id="GO:0046983">
    <property type="term" value="F:protein dimerization activity"/>
    <property type="evidence" value="ECO:0007669"/>
    <property type="project" value="InterPro"/>
</dbReference>
<evidence type="ECO:0000256" key="6">
    <source>
        <dbReference type="ARBA" id="ARBA00022777"/>
    </source>
</evidence>
<name>A0AAE3ZUL6_9ACTN</name>
<dbReference type="GO" id="GO:0005524">
    <property type="term" value="F:ATP binding"/>
    <property type="evidence" value="ECO:0007669"/>
    <property type="project" value="UniProtKB-KW"/>
</dbReference>
<dbReference type="InterPro" id="IPR050482">
    <property type="entry name" value="Sensor_HK_TwoCompSys"/>
</dbReference>
<dbReference type="SUPFAM" id="SSF55874">
    <property type="entry name" value="ATPase domain of HSP90 chaperone/DNA topoisomerase II/histidine kinase"/>
    <property type="match status" value="1"/>
</dbReference>